<feature type="compositionally biased region" description="Acidic residues" evidence="1">
    <location>
        <begin position="70"/>
        <end position="81"/>
    </location>
</feature>
<protein>
    <submittedName>
        <fullName evidence="3">Uncharacterized protein</fullName>
    </submittedName>
</protein>
<dbReference type="EMBL" id="HBIV01012798">
    <property type="protein sequence ID" value="CAE0657876.1"/>
    <property type="molecule type" value="Transcribed_RNA"/>
</dbReference>
<evidence type="ECO:0000256" key="2">
    <source>
        <dbReference type="SAM" id="SignalP"/>
    </source>
</evidence>
<feature type="compositionally biased region" description="Basic and acidic residues" evidence="1">
    <location>
        <begin position="105"/>
        <end position="114"/>
    </location>
</feature>
<organism evidence="3">
    <name type="scientific">Lotharella globosa</name>
    <dbReference type="NCBI Taxonomy" id="91324"/>
    <lineage>
        <taxon>Eukaryota</taxon>
        <taxon>Sar</taxon>
        <taxon>Rhizaria</taxon>
        <taxon>Cercozoa</taxon>
        <taxon>Chlorarachniophyceae</taxon>
        <taxon>Lotharella</taxon>
    </lineage>
</organism>
<feature type="signal peptide" evidence="2">
    <location>
        <begin position="1"/>
        <end position="23"/>
    </location>
</feature>
<gene>
    <name evidence="3" type="ORF">LGLO00237_LOCUS9445</name>
</gene>
<dbReference type="AlphaFoldDB" id="A0A7S4DM32"/>
<evidence type="ECO:0000313" key="3">
    <source>
        <dbReference type="EMBL" id="CAE0657876.1"/>
    </source>
</evidence>
<sequence length="131" mass="14882">MMMMMMMMMQLVITVYKPGYVVFWNYKKKQKEEIDLHEADKDLVKVDQEITEFVQKQSEEKQGSQYNQESDGDDDEDEDDNVNILGHNIMEPIQETSAAGNTSDGEGHGLDDAKSTAPDGAPDDTKQVRFV</sequence>
<accession>A0A7S4DM32</accession>
<evidence type="ECO:0000256" key="1">
    <source>
        <dbReference type="SAM" id="MobiDB-lite"/>
    </source>
</evidence>
<feature type="chain" id="PRO_5030733136" evidence="2">
    <location>
        <begin position="24"/>
        <end position="131"/>
    </location>
</feature>
<proteinExistence type="predicted"/>
<feature type="region of interest" description="Disordered" evidence="1">
    <location>
        <begin position="54"/>
        <end position="131"/>
    </location>
</feature>
<keyword evidence="2" id="KW-0732">Signal</keyword>
<reference evidence="3" key="1">
    <citation type="submission" date="2021-01" db="EMBL/GenBank/DDBJ databases">
        <authorList>
            <person name="Corre E."/>
            <person name="Pelletier E."/>
            <person name="Niang G."/>
            <person name="Scheremetjew M."/>
            <person name="Finn R."/>
            <person name="Kale V."/>
            <person name="Holt S."/>
            <person name="Cochrane G."/>
            <person name="Meng A."/>
            <person name="Brown T."/>
            <person name="Cohen L."/>
        </authorList>
    </citation>
    <scope>NUCLEOTIDE SEQUENCE</scope>
    <source>
        <strain evidence="3">CCCM811</strain>
    </source>
</reference>
<feature type="compositionally biased region" description="Polar residues" evidence="1">
    <location>
        <begin position="94"/>
        <end position="104"/>
    </location>
</feature>
<name>A0A7S4DM32_9EUKA</name>